<name>A0A485K590_9STRA</name>
<dbReference type="OrthoDB" id="42532at2759"/>
<dbReference type="PANTHER" id="PTHR31827">
    <property type="entry name" value="EMB|CAB89363.1"/>
    <property type="match status" value="1"/>
</dbReference>
<keyword evidence="3" id="KW-1185">Reference proteome</keyword>
<reference evidence="2 3" key="1">
    <citation type="submission" date="2019-03" db="EMBL/GenBank/DDBJ databases">
        <authorList>
            <person name="Gaulin E."/>
            <person name="Dumas B."/>
        </authorList>
    </citation>
    <scope>NUCLEOTIDE SEQUENCE [LARGE SCALE GENOMIC DNA]</scope>
    <source>
        <strain evidence="2">CBS 568.67</strain>
    </source>
</reference>
<evidence type="ECO:0000313" key="3">
    <source>
        <dbReference type="Proteomes" id="UP000332933"/>
    </source>
</evidence>
<dbReference type="AlphaFoldDB" id="A0A485K590"/>
<evidence type="ECO:0000313" key="2">
    <source>
        <dbReference type="EMBL" id="VFT77493.1"/>
    </source>
</evidence>
<protein>
    <submittedName>
        <fullName evidence="2">Aste57867_267 protein</fullName>
    </submittedName>
</protein>
<dbReference type="PANTHER" id="PTHR31827:SF1">
    <property type="entry name" value="EMB|CAB89363.1"/>
    <property type="match status" value="1"/>
</dbReference>
<proteinExistence type="predicted"/>
<dbReference type="Proteomes" id="UP000332933">
    <property type="component" value="Unassembled WGS sequence"/>
</dbReference>
<dbReference type="EMBL" id="VJMH01000011">
    <property type="protein sequence ID" value="KAF0720474.1"/>
    <property type="molecule type" value="Genomic_DNA"/>
</dbReference>
<organism evidence="2 3">
    <name type="scientific">Aphanomyces stellatus</name>
    <dbReference type="NCBI Taxonomy" id="120398"/>
    <lineage>
        <taxon>Eukaryota</taxon>
        <taxon>Sar</taxon>
        <taxon>Stramenopiles</taxon>
        <taxon>Oomycota</taxon>
        <taxon>Saprolegniomycetes</taxon>
        <taxon>Saprolegniales</taxon>
        <taxon>Verrucalvaceae</taxon>
        <taxon>Aphanomyces</taxon>
    </lineage>
</organism>
<evidence type="ECO:0000313" key="1">
    <source>
        <dbReference type="EMBL" id="KAF0720474.1"/>
    </source>
</evidence>
<sequence>MTISLDVPPMPTRVAAASDTAKCFFNDCINPVVPGSWKCDFHKSRGRCKVDRCKNQVYARRLCVRHGGKRQCQVVGCRRNVRLGNVCSSHGAATTKKMCTEPGCMNVAHKRLKCVRHGGGRKCNVENCKTHARRGGYCCRHTRSHGNTCIGDGIGGVEIAKLDDVHAQPTPVPPSREQGIHQLTASPLSSSPPPLLPSLPQTFRRLNMNSITSLVHSDDIVGPSSMQYHRPW</sequence>
<gene>
    <name evidence="2" type="primary">Aste57867_267</name>
    <name evidence="1" type="ORF">As57867_000267</name>
    <name evidence="2" type="ORF">ASTE57867_267</name>
</gene>
<dbReference type="EMBL" id="CAADRA010000011">
    <property type="protein sequence ID" value="VFT77493.1"/>
    <property type="molecule type" value="Genomic_DNA"/>
</dbReference>
<accession>A0A485K590</accession>
<reference evidence="1" key="2">
    <citation type="submission" date="2019-06" db="EMBL/GenBank/DDBJ databases">
        <title>Genomics analysis of Aphanomyces spp. identifies a new class of oomycete effector associated with host adaptation.</title>
        <authorList>
            <person name="Gaulin E."/>
        </authorList>
    </citation>
    <scope>NUCLEOTIDE SEQUENCE</scope>
    <source>
        <strain evidence="1">CBS 578.67</strain>
    </source>
</reference>